<organism evidence="2 15">
    <name type="scientific">Saccharolobus solfataricus</name>
    <name type="common">Sulfolobus solfataricus</name>
    <dbReference type="NCBI Taxonomy" id="2287"/>
    <lineage>
        <taxon>Archaea</taxon>
        <taxon>Thermoproteota</taxon>
        <taxon>Thermoprotei</taxon>
        <taxon>Sulfolobales</taxon>
        <taxon>Sulfolobaceae</taxon>
        <taxon>Saccharolobus</taxon>
    </lineage>
</organism>
<dbReference type="EMBL" id="CP050869">
    <property type="protein sequence ID" value="QPG50038.1"/>
    <property type="molecule type" value="Genomic_DNA"/>
</dbReference>
<dbReference type="PATRIC" id="fig|2287.6.peg.667"/>
<evidence type="ECO:0000313" key="8">
    <source>
        <dbReference type="EMBL" id="AZF75407.1"/>
    </source>
</evidence>
<dbReference type="Proteomes" id="UP000278715">
    <property type="component" value="Chromosome"/>
</dbReference>
<dbReference type="EMBL" id="CP033235">
    <property type="protein sequence ID" value="AZF67543.1"/>
    <property type="molecule type" value="Genomic_DNA"/>
</dbReference>
<dbReference type="Pfam" id="PF18894">
    <property type="entry name" value="PhageMetallopep"/>
    <property type="match status" value="1"/>
</dbReference>
<dbReference type="InterPro" id="IPR012372">
    <property type="entry name" value="UCP014405_Zn-bd"/>
</dbReference>
<dbReference type="KEGG" id="ssol:SULB_0643"/>
<reference evidence="18 19" key="4">
    <citation type="journal article" date="2018" name="Proc. Natl. Acad. Sci. U.S.A.">
        <title>Nonmutational mechanism of inheritance in the Archaeon Sulfolobus solfataricus.</title>
        <authorList>
            <person name="Payne S."/>
            <person name="McCarthy S."/>
            <person name="Johnson T."/>
            <person name="North E."/>
            <person name="Blum P."/>
        </authorList>
    </citation>
    <scope>NUCLEOTIDE SEQUENCE [LARGE SCALE GENOMIC DNA]</scope>
    <source>
        <strain evidence="6 18">SARC-H</strain>
        <strain evidence="7 22">SARC-I</strain>
        <strain evidence="9 23">SARC-N</strain>
        <strain evidence="10 24">SARC-O</strain>
        <strain evidence="11 19">SUL120</strain>
        <strain evidence="5 20">SULG</strain>
        <strain evidence="8 21">SULM</strain>
    </source>
</reference>
<name>A0A0E3JT74_SACSO</name>
<dbReference type="GeneID" id="1452862"/>
<dbReference type="EMBL" id="LT549890">
    <property type="protein sequence ID" value="SAI86485.1"/>
    <property type="molecule type" value="Genomic_DNA"/>
</dbReference>
<evidence type="ECO:0000313" key="5">
    <source>
        <dbReference type="EMBL" id="AZF67543.1"/>
    </source>
</evidence>
<dbReference type="EMBL" id="CP033236">
    <property type="protein sequence ID" value="AZF70163.1"/>
    <property type="molecule type" value="Genomic_DNA"/>
</dbReference>
<dbReference type="EMBL" id="CP011055">
    <property type="protein sequence ID" value="AKA73035.1"/>
    <property type="molecule type" value="Genomic_DNA"/>
</dbReference>
<reference evidence="2" key="5">
    <citation type="submission" date="2018-10" db="EMBL/GenBank/DDBJ databases">
        <authorList>
            <person name="McCarthy S."/>
            <person name="Gradnigo J."/>
            <person name="Johnson T."/>
            <person name="Payne S."/>
            <person name="Lipzen A."/>
            <person name="Schackwitz W."/>
            <person name="Martin J."/>
            <person name="Moriyama E."/>
            <person name="Blum P."/>
        </authorList>
    </citation>
    <scope>NUCLEOTIDE SEQUENCE</scope>
    <source>
        <strain evidence="2">SARC-B</strain>
        <strain evidence="3">SARC-C</strain>
        <strain evidence="4">SULA</strain>
    </source>
</reference>
<dbReference type="Proteomes" id="UP000033085">
    <property type="component" value="Chromosome"/>
</dbReference>
<gene>
    <name evidence="12" type="ORF">HFC64_09575</name>
    <name evidence="13" type="ORF">SSOP1_2931</name>
    <name evidence="4" type="ORF">SULA_0641</name>
    <name evidence="2" type="ORF">SULB_0643</name>
    <name evidence="3" type="ORF">SULC_0641</name>
    <name evidence="5" type="ORF">SULG_03280</name>
    <name evidence="6" type="ORF">SULH_03280</name>
    <name evidence="7" type="ORF">SULI_03280</name>
    <name evidence="8" type="ORF">SULM_03280</name>
    <name evidence="9" type="ORF">SULN_03280</name>
    <name evidence="10" type="ORF">SULO_03290</name>
    <name evidence="11" type="ORF">SULZ_03325</name>
</gene>
<evidence type="ECO:0000313" key="3">
    <source>
        <dbReference type="EMBL" id="AKA75733.1"/>
    </source>
</evidence>
<evidence type="ECO:0000313" key="4">
    <source>
        <dbReference type="EMBL" id="AKA78425.1"/>
    </source>
</evidence>
<feature type="domain" description="Putative phage metallopeptidase" evidence="1">
    <location>
        <begin position="3"/>
        <end position="117"/>
    </location>
</feature>
<reference evidence="14 15" key="1">
    <citation type="journal article" date="2015" name="Genome Announc.">
        <title>Complete Genome Sequence of Sulfolobus solfataricus Strain 98/2 and Evolved Derivatives.</title>
        <authorList>
            <person name="McCarthy S."/>
            <person name="Gradnigo J."/>
            <person name="Johnson T."/>
            <person name="Payne S."/>
            <person name="Lipzen A."/>
            <person name="Martin J."/>
            <person name="Schackwitz W."/>
            <person name="Moriyama E."/>
            <person name="Blum P."/>
        </authorList>
    </citation>
    <scope>NUCLEOTIDE SEQUENCE [LARGE SCALE GENOMIC DNA]</scope>
    <source>
        <strain evidence="14">98/2 SULC</strain>
        <strain evidence="2">SARC-B</strain>
        <strain evidence="3">SARC-C</strain>
        <strain evidence="4 16">SULA</strain>
        <strain evidence="15">SULB</strain>
    </source>
</reference>
<evidence type="ECO:0000313" key="20">
    <source>
        <dbReference type="Proteomes" id="UP000273194"/>
    </source>
</evidence>
<evidence type="ECO:0000313" key="7">
    <source>
        <dbReference type="EMBL" id="AZF72783.1"/>
    </source>
</evidence>
<evidence type="ECO:0000313" key="11">
    <source>
        <dbReference type="EMBL" id="AZF83228.1"/>
    </source>
</evidence>
<dbReference type="EMBL" id="CP033238">
    <property type="protein sequence ID" value="AZF75407.1"/>
    <property type="molecule type" value="Genomic_DNA"/>
</dbReference>
<dbReference type="Proteomes" id="UP000273443">
    <property type="component" value="Chromosome"/>
</dbReference>
<evidence type="ECO:0000313" key="15">
    <source>
        <dbReference type="Proteomes" id="UP000033085"/>
    </source>
</evidence>
<evidence type="ECO:0000313" key="23">
    <source>
        <dbReference type="Proteomes" id="UP000278715"/>
    </source>
</evidence>
<evidence type="ECO:0000313" key="14">
    <source>
        <dbReference type="Proteomes" id="UP000033057"/>
    </source>
</evidence>
<evidence type="ECO:0000313" key="2">
    <source>
        <dbReference type="EMBL" id="AKA73035.1"/>
    </source>
</evidence>
<reference evidence="17" key="3">
    <citation type="submission" date="2016-04" db="EMBL/GenBank/DDBJ databases">
        <authorList>
            <person name="Shah S.A."/>
            <person name="Garrett R.A."/>
        </authorList>
    </citation>
    <scope>NUCLEOTIDE SEQUENCE [LARGE SCALE GENOMIC DNA]</scope>
    <source>
        <strain evidence="17">ATCC 35091 / DSM 1616 / JCM 8930 / NBRC 15331 / P1</strain>
    </source>
</reference>
<evidence type="ECO:0000313" key="18">
    <source>
        <dbReference type="Proteomes" id="UP000267993"/>
    </source>
</evidence>
<dbReference type="OMA" id="PHGKYVN"/>
<dbReference type="EMBL" id="CP033237">
    <property type="protein sequence ID" value="AZF72783.1"/>
    <property type="molecule type" value="Genomic_DNA"/>
</dbReference>
<evidence type="ECO:0000313" key="24">
    <source>
        <dbReference type="Proteomes" id="UP000282269"/>
    </source>
</evidence>
<dbReference type="Proteomes" id="UP000267993">
    <property type="component" value="Chromosome"/>
</dbReference>
<dbReference type="Proteomes" id="UP000273194">
    <property type="component" value="Chromosome"/>
</dbReference>
<dbReference type="KEGG" id="ssof:SULC_0641"/>
<dbReference type="Proteomes" id="UP000076770">
    <property type="component" value="Chromosome i"/>
</dbReference>
<reference evidence="13" key="2">
    <citation type="submission" date="2016-04" db="EMBL/GenBank/DDBJ databases">
        <authorList>
            <person name="Evans L.H."/>
            <person name="Alamgir A."/>
            <person name="Owens N."/>
            <person name="Weber N.D."/>
            <person name="Virtaneva K."/>
            <person name="Barbian K."/>
            <person name="Babar A."/>
            <person name="Rosenke K."/>
        </authorList>
    </citation>
    <scope>NUCLEOTIDE SEQUENCE</scope>
    <source>
        <strain evidence="13">P1</strain>
    </source>
</reference>
<evidence type="ECO:0000313" key="9">
    <source>
        <dbReference type="EMBL" id="AZF78016.1"/>
    </source>
</evidence>
<dbReference type="KEGG" id="ssoa:SULA_0641"/>
<evidence type="ECO:0000313" key="21">
    <source>
        <dbReference type="Proteomes" id="UP000273443"/>
    </source>
</evidence>
<evidence type="ECO:0000259" key="1">
    <source>
        <dbReference type="Pfam" id="PF18894"/>
    </source>
</evidence>
<dbReference type="AlphaFoldDB" id="A0A0E3JT74"/>
<dbReference type="Proteomes" id="UP000275843">
    <property type="component" value="Chromosome"/>
</dbReference>
<dbReference type="EMBL" id="CP033240">
    <property type="protein sequence ID" value="AZF80620.1"/>
    <property type="molecule type" value="Genomic_DNA"/>
</dbReference>
<protein>
    <submittedName>
        <fullName evidence="2">Metallopeptidase</fullName>
    </submittedName>
</protein>
<sequence>MIKYVRSQDGEELLRDIVITLGLDYINLDRVKVVYSYGSKTEAIARIWAVPKIVLETFQLEPLYVIELISERFNRLSNDDKIKIMIHEILHIPFKFSGGLRAHGSKVNSREVNKLYKKYIKLKERRS</sequence>
<dbReference type="PIRSF" id="PIRSF014405">
    <property type="entry name" value="UCP014405"/>
    <property type="match status" value="1"/>
</dbReference>
<dbReference type="EMBL" id="CP011057">
    <property type="protein sequence ID" value="AKA78425.1"/>
    <property type="molecule type" value="Genomic_DNA"/>
</dbReference>
<accession>A0A0E3JT74</accession>
<evidence type="ECO:0000313" key="12">
    <source>
        <dbReference type="EMBL" id="QPG50038.1"/>
    </source>
</evidence>
<proteinExistence type="predicted"/>
<evidence type="ECO:0000313" key="17">
    <source>
        <dbReference type="Proteomes" id="UP000076770"/>
    </source>
</evidence>
<dbReference type="EMBL" id="CP033239">
    <property type="protein sequence ID" value="AZF78016.1"/>
    <property type="molecule type" value="Genomic_DNA"/>
</dbReference>
<evidence type="ECO:0000313" key="16">
    <source>
        <dbReference type="Proteomes" id="UP000033106"/>
    </source>
</evidence>
<evidence type="ECO:0000313" key="10">
    <source>
        <dbReference type="EMBL" id="AZF80620.1"/>
    </source>
</evidence>
<reference evidence="12 25" key="6">
    <citation type="journal article" date="2020" name="Nat. Commun.">
        <title>The structures of two archaeal type IV pili illuminate evolutionary relationships.</title>
        <authorList>
            <person name="Wang F."/>
            <person name="Baquero D.P."/>
            <person name="Su Z."/>
            <person name="Beltran L.C."/>
            <person name="Prangishvili D."/>
            <person name="Krupovic M."/>
            <person name="Egelman E.H."/>
        </authorList>
    </citation>
    <scope>NUCLEOTIDE SEQUENCE [LARGE SCALE GENOMIC DNA]</scope>
    <source>
        <strain evidence="12 25">POZ149</strain>
    </source>
</reference>
<evidence type="ECO:0000313" key="19">
    <source>
        <dbReference type="Proteomes" id="UP000269431"/>
    </source>
</evidence>
<dbReference type="GeneID" id="44128581"/>
<dbReference type="RefSeq" id="WP_009990886.1">
    <property type="nucleotide sequence ID" value="NZ_CP011055.2"/>
</dbReference>
<dbReference type="InterPro" id="IPR043998">
    <property type="entry name" value="Put_Metallopep"/>
</dbReference>
<dbReference type="Proteomes" id="UP000269431">
    <property type="component" value="Chromosome"/>
</dbReference>
<evidence type="ECO:0000313" key="25">
    <source>
        <dbReference type="Proteomes" id="UP000594632"/>
    </source>
</evidence>
<dbReference type="Proteomes" id="UP000033057">
    <property type="component" value="Chromosome"/>
</dbReference>
<evidence type="ECO:0000313" key="22">
    <source>
        <dbReference type="Proteomes" id="UP000275843"/>
    </source>
</evidence>
<evidence type="ECO:0000313" key="13">
    <source>
        <dbReference type="EMBL" id="SAI86485.1"/>
    </source>
</evidence>
<evidence type="ECO:0000313" key="6">
    <source>
        <dbReference type="EMBL" id="AZF70163.1"/>
    </source>
</evidence>
<dbReference type="Proteomes" id="UP000282269">
    <property type="component" value="Chromosome"/>
</dbReference>
<dbReference type="EMBL" id="CP011056">
    <property type="protein sequence ID" value="AKA75733.1"/>
    <property type="molecule type" value="Genomic_DNA"/>
</dbReference>
<dbReference type="OrthoDB" id="26976at2157"/>
<dbReference type="Proteomes" id="UP000033106">
    <property type="component" value="Chromosome"/>
</dbReference>
<dbReference type="EMBL" id="CP033241">
    <property type="protein sequence ID" value="AZF83228.1"/>
    <property type="molecule type" value="Genomic_DNA"/>
</dbReference>
<dbReference type="Proteomes" id="UP000594632">
    <property type="component" value="Chromosome"/>
</dbReference>